<evidence type="ECO:0000259" key="5">
    <source>
        <dbReference type="PROSITE" id="PS50932"/>
    </source>
</evidence>
<keyword evidence="2" id="KW-0805">Transcription regulation</keyword>
<evidence type="ECO:0000313" key="6">
    <source>
        <dbReference type="EMBL" id="AEE96305.1"/>
    </source>
</evidence>
<dbReference type="InterPro" id="IPR000843">
    <property type="entry name" value="HTH_LacI"/>
</dbReference>
<dbReference type="AlphaFoldDB" id="F4A372"/>
<protein>
    <submittedName>
        <fullName evidence="6">Transcriptional regulator, LacI family</fullName>
    </submittedName>
</protein>
<dbReference type="Pfam" id="PF00356">
    <property type="entry name" value="LacI"/>
    <property type="match status" value="1"/>
</dbReference>
<dbReference type="CDD" id="cd01392">
    <property type="entry name" value="HTH_LacI"/>
    <property type="match status" value="1"/>
</dbReference>
<accession>F4A372</accession>
<evidence type="ECO:0000256" key="4">
    <source>
        <dbReference type="ARBA" id="ARBA00023163"/>
    </source>
</evidence>
<dbReference type="SUPFAM" id="SSF47413">
    <property type="entry name" value="lambda repressor-like DNA-binding domains"/>
    <property type="match status" value="1"/>
</dbReference>
<keyword evidence="7" id="KW-1185">Reference proteome</keyword>
<gene>
    <name evidence="6" type="ordered locus">Mahau_1107</name>
</gene>
<keyword evidence="3" id="KW-0238">DNA-binding</keyword>
<dbReference type="EMBL" id="CP002360">
    <property type="protein sequence ID" value="AEE96305.1"/>
    <property type="molecule type" value="Genomic_DNA"/>
</dbReference>
<keyword evidence="1" id="KW-0678">Repressor</keyword>
<dbReference type="Pfam" id="PF13377">
    <property type="entry name" value="Peripla_BP_3"/>
    <property type="match status" value="1"/>
</dbReference>
<dbReference type="Gene3D" id="3.40.50.2300">
    <property type="match status" value="2"/>
</dbReference>
<dbReference type="InterPro" id="IPR028082">
    <property type="entry name" value="Peripla_BP_I"/>
</dbReference>
<reference evidence="7" key="1">
    <citation type="submission" date="2010-11" db="EMBL/GenBank/DDBJ databases">
        <title>The complete genome of Mahella australiensis DSM 15567.</title>
        <authorList>
            <consortium name="US DOE Joint Genome Institute (JGI-PGF)"/>
            <person name="Lucas S."/>
            <person name="Copeland A."/>
            <person name="Lapidus A."/>
            <person name="Bruce D."/>
            <person name="Goodwin L."/>
            <person name="Pitluck S."/>
            <person name="Kyrpides N."/>
            <person name="Mavromatis K."/>
            <person name="Pagani I."/>
            <person name="Ivanova N."/>
            <person name="Teshima H."/>
            <person name="Brettin T."/>
            <person name="Detter J.C."/>
            <person name="Han C."/>
            <person name="Tapia R."/>
            <person name="Land M."/>
            <person name="Hauser L."/>
            <person name="Markowitz V."/>
            <person name="Cheng J.-F."/>
            <person name="Hugenholtz P."/>
            <person name="Woyke T."/>
            <person name="Wu D."/>
            <person name="Spring S."/>
            <person name="Pukall R."/>
            <person name="Steenblock K."/>
            <person name="Schneider S."/>
            <person name="Klenk H.-P."/>
            <person name="Eisen J.A."/>
        </authorList>
    </citation>
    <scope>NUCLEOTIDE SEQUENCE [LARGE SCALE GENOMIC DNA]</scope>
    <source>
        <strain evidence="7">DSM 15567 / CIP 107919 / 50-1 BON</strain>
    </source>
</reference>
<evidence type="ECO:0000313" key="7">
    <source>
        <dbReference type="Proteomes" id="UP000008457"/>
    </source>
</evidence>
<dbReference type="eggNOG" id="COG1609">
    <property type="taxonomic scope" value="Bacteria"/>
</dbReference>
<dbReference type="GO" id="GO:0003700">
    <property type="term" value="F:DNA-binding transcription factor activity"/>
    <property type="evidence" value="ECO:0007669"/>
    <property type="project" value="TreeGrafter"/>
</dbReference>
<name>F4A372_MAHA5</name>
<dbReference type="InterPro" id="IPR046335">
    <property type="entry name" value="LacI/GalR-like_sensor"/>
</dbReference>
<dbReference type="SMART" id="SM00354">
    <property type="entry name" value="HTH_LACI"/>
    <property type="match status" value="1"/>
</dbReference>
<dbReference type="SUPFAM" id="SSF53822">
    <property type="entry name" value="Periplasmic binding protein-like I"/>
    <property type="match status" value="1"/>
</dbReference>
<keyword evidence="4" id="KW-0804">Transcription</keyword>
<dbReference type="OrthoDB" id="9788209at2"/>
<dbReference type="PROSITE" id="PS50932">
    <property type="entry name" value="HTH_LACI_2"/>
    <property type="match status" value="1"/>
</dbReference>
<dbReference type="PANTHER" id="PTHR30146">
    <property type="entry name" value="LACI-RELATED TRANSCRIPTIONAL REPRESSOR"/>
    <property type="match status" value="1"/>
</dbReference>
<organism evidence="6 7">
    <name type="scientific">Mahella australiensis (strain DSM 15567 / CIP 107919 / 50-1 BON)</name>
    <dbReference type="NCBI Taxonomy" id="697281"/>
    <lineage>
        <taxon>Bacteria</taxon>
        <taxon>Bacillati</taxon>
        <taxon>Bacillota</taxon>
        <taxon>Clostridia</taxon>
        <taxon>Thermoanaerobacterales</taxon>
        <taxon>Thermoanaerobacterales Family IV. Incertae Sedis</taxon>
        <taxon>Mahella</taxon>
    </lineage>
</organism>
<dbReference type="Proteomes" id="UP000008457">
    <property type="component" value="Chromosome"/>
</dbReference>
<dbReference type="KEGG" id="mas:Mahau_1107"/>
<dbReference type="PANTHER" id="PTHR30146:SF148">
    <property type="entry name" value="HTH-TYPE TRANSCRIPTIONAL REPRESSOR PURR-RELATED"/>
    <property type="match status" value="1"/>
</dbReference>
<evidence type="ECO:0000256" key="3">
    <source>
        <dbReference type="ARBA" id="ARBA00023125"/>
    </source>
</evidence>
<dbReference type="HOGENOM" id="CLU_037628_6_1_9"/>
<sequence>MDSTDIAKIAGVSRSTVSRVINNYANVPEQTREKVMKVIKEYNYVPHASARSLVKKKSQTIGLFIIDVHEKMHPGIYNNTYFSPFTASVIDYANRKNYFVLTFSVYRYDELRKVLDIFREGRVDAGIFIGVKNGEESLQKIINEGYKIAIVDYEITGIETAKNALVINADNEGGAYKATTYLIKNGHKSIAHIAGDLKKLSGIQRINGYRRALQEAGLEYKDELIFYGDFDAESGYKAAKEIANISPMPTAVFAANDSMAMGAMEAFKEDGIKIPDDISIVGFDDIELASYVHPPLTTVRVFLHKMAMLATNRIVDLIDSGTTNCHHDIVAVELVERASVRALR</sequence>
<proteinExistence type="predicted"/>
<dbReference type="CDD" id="cd06267">
    <property type="entry name" value="PBP1_LacI_sugar_binding-like"/>
    <property type="match status" value="1"/>
</dbReference>
<feature type="domain" description="HTH lacI-type" evidence="5">
    <location>
        <begin position="1"/>
        <end position="55"/>
    </location>
</feature>
<evidence type="ECO:0000256" key="1">
    <source>
        <dbReference type="ARBA" id="ARBA00022491"/>
    </source>
</evidence>
<evidence type="ECO:0000256" key="2">
    <source>
        <dbReference type="ARBA" id="ARBA00023015"/>
    </source>
</evidence>
<dbReference type="GO" id="GO:0000976">
    <property type="term" value="F:transcription cis-regulatory region binding"/>
    <property type="evidence" value="ECO:0007669"/>
    <property type="project" value="TreeGrafter"/>
</dbReference>
<reference evidence="6 7" key="2">
    <citation type="journal article" date="2011" name="Stand. Genomic Sci.">
        <title>Complete genome sequence of Mahella australiensis type strain (50-1 BON).</title>
        <authorList>
            <person name="Sikorski J."/>
            <person name="Teshima H."/>
            <person name="Nolan M."/>
            <person name="Lucas S."/>
            <person name="Hammon N."/>
            <person name="Deshpande S."/>
            <person name="Cheng J.F."/>
            <person name="Pitluck S."/>
            <person name="Liolios K."/>
            <person name="Pagani I."/>
            <person name="Ivanova N."/>
            <person name="Huntemann M."/>
            <person name="Mavromatis K."/>
            <person name="Ovchinikova G."/>
            <person name="Pati A."/>
            <person name="Tapia R."/>
            <person name="Han C."/>
            <person name="Goodwin L."/>
            <person name="Chen A."/>
            <person name="Palaniappan K."/>
            <person name="Land M."/>
            <person name="Hauser L."/>
            <person name="Ngatchou-Djao O.D."/>
            <person name="Rohde M."/>
            <person name="Pukall R."/>
            <person name="Spring S."/>
            <person name="Abt B."/>
            <person name="Goker M."/>
            <person name="Detter J.C."/>
            <person name="Woyke T."/>
            <person name="Bristow J."/>
            <person name="Markowitz V."/>
            <person name="Hugenholtz P."/>
            <person name="Eisen J.A."/>
            <person name="Kyrpides N.C."/>
            <person name="Klenk H.P."/>
            <person name="Lapidus A."/>
        </authorList>
    </citation>
    <scope>NUCLEOTIDE SEQUENCE [LARGE SCALE GENOMIC DNA]</scope>
    <source>
        <strain evidence="7">DSM 15567 / CIP 107919 / 50-1 BON</strain>
    </source>
</reference>
<dbReference type="Gene3D" id="1.10.260.40">
    <property type="entry name" value="lambda repressor-like DNA-binding domains"/>
    <property type="match status" value="1"/>
</dbReference>
<dbReference type="RefSeq" id="WP_013780735.1">
    <property type="nucleotide sequence ID" value="NC_015520.1"/>
</dbReference>
<dbReference type="InterPro" id="IPR010982">
    <property type="entry name" value="Lambda_DNA-bd_dom_sf"/>
</dbReference>